<proteinExistence type="predicted"/>
<dbReference type="SUPFAM" id="SSF53474">
    <property type="entry name" value="alpha/beta-Hydrolases"/>
    <property type="match status" value="1"/>
</dbReference>
<sequence>MLQIGIFLLATIYIFKFADASVQCEQKNVTIQWSTVVPNTPSTTHLIATWFCWKQGTQLDENKVVHVTIHGFSYDHTYWSFPYQSSRYSYVDYIINHSNDNIVVLNVDRLGVGLSSKPSLPTDVTIDSNAYVIYQLTKMLYQGVYRNIQFRNIELVGHSLGTLTAWKVASHPFHNQYTSGLIATGFLHVQNPVGATAFINSLYPVQLDPKFSHESIPTGYLTTNPFNNT</sequence>
<feature type="chain" id="PRO_5033057872" description="AB hydrolase-1 domain-containing protein" evidence="1">
    <location>
        <begin position="21"/>
        <end position="229"/>
    </location>
</feature>
<organism evidence="2 3">
    <name type="scientific">Rotaria sordida</name>
    <dbReference type="NCBI Taxonomy" id="392033"/>
    <lineage>
        <taxon>Eukaryota</taxon>
        <taxon>Metazoa</taxon>
        <taxon>Spiralia</taxon>
        <taxon>Gnathifera</taxon>
        <taxon>Rotifera</taxon>
        <taxon>Eurotatoria</taxon>
        <taxon>Bdelloidea</taxon>
        <taxon>Philodinida</taxon>
        <taxon>Philodinidae</taxon>
        <taxon>Rotaria</taxon>
    </lineage>
</organism>
<gene>
    <name evidence="2" type="ORF">ZHD862_LOCUS36848</name>
</gene>
<evidence type="ECO:0008006" key="4">
    <source>
        <dbReference type="Google" id="ProtNLM"/>
    </source>
</evidence>
<dbReference type="Proteomes" id="UP000663864">
    <property type="component" value="Unassembled WGS sequence"/>
</dbReference>
<reference evidence="2" key="1">
    <citation type="submission" date="2021-02" db="EMBL/GenBank/DDBJ databases">
        <authorList>
            <person name="Nowell W R."/>
        </authorList>
    </citation>
    <scope>NUCLEOTIDE SEQUENCE</scope>
</reference>
<feature type="signal peptide" evidence="1">
    <location>
        <begin position="1"/>
        <end position="20"/>
    </location>
</feature>
<dbReference type="InterPro" id="IPR029058">
    <property type="entry name" value="AB_hydrolase_fold"/>
</dbReference>
<evidence type="ECO:0000313" key="2">
    <source>
        <dbReference type="EMBL" id="CAF1487467.1"/>
    </source>
</evidence>
<evidence type="ECO:0000256" key="1">
    <source>
        <dbReference type="SAM" id="SignalP"/>
    </source>
</evidence>
<dbReference type="EMBL" id="CAJNOT010006333">
    <property type="protein sequence ID" value="CAF1487467.1"/>
    <property type="molecule type" value="Genomic_DNA"/>
</dbReference>
<evidence type="ECO:0000313" key="3">
    <source>
        <dbReference type="Proteomes" id="UP000663864"/>
    </source>
</evidence>
<accession>A0A815S5U9</accession>
<comment type="caution">
    <text evidence="2">The sequence shown here is derived from an EMBL/GenBank/DDBJ whole genome shotgun (WGS) entry which is preliminary data.</text>
</comment>
<name>A0A815S5U9_9BILA</name>
<dbReference type="AlphaFoldDB" id="A0A815S5U9"/>
<keyword evidence="1" id="KW-0732">Signal</keyword>
<dbReference type="Gene3D" id="3.40.50.1820">
    <property type="entry name" value="alpha/beta hydrolase"/>
    <property type="match status" value="1"/>
</dbReference>
<protein>
    <recommendedName>
        <fullName evidence="4">AB hydrolase-1 domain-containing protein</fullName>
    </recommendedName>
</protein>